<organism evidence="1 2">
    <name type="scientific">Bacillus weihaiensis</name>
    <dbReference type="NCBI Taxonomy" id="1547283"/>
    <lineage>
        <taxon>Bacteria</taxon>
        <taxon>Bacillati</taxon>
        <taxon>Bacillota</taxon>
        <taxon>Bacilli</taxon>
        <taxon>Bacillales</taxon>
        <taxon>Bacillaceae</taxon>
        <taxon>Bacillus</taxon>
    </lineage>
</organism>
<keyword evidence="1" id="KW-0378">Hydrolase</keyword>
<dbReference type="AlphaFoldDB" id="A0A1L3MWR7"/>
<dbReference type="Gene3D" id="3.40.50.1450">
    <property type="entry name" value="HybD-like"/>
    <property type="match status" value="1"/>
</dbReference>
<protein>
    <submittedName>
        <fullName evidence="1">Spore protease YyaC</fullName>
    </submittedName>
</protein>
<dbReference type="RefSeq" id="WP_072581577.1">
    <property type="nucleotide sequence ID" value="NZ_CP016020.1"/>
</dbReference>
<dbReference type="OrthoDB" id="9815953at2"/>
<sequence length="220" mass="24659">MNLKSRLFPNLQQQERVHYETDGVADLLSDSIMNHLPRLYYKQIVVVCIGTDRSTGDSLGPLVGSKIQKDISYFHVYGTLKDPVHAVNLAETLEHIHEKHKNPFIIAIDACLGRMKSVGFIQIDKGSIKPGAGVNKDLPPVGDMHITGIVNISGYMEYLVLQNTRLHVVVSMADQIAEGILKAEEAYLEKRLSIRRDWLNTLSDSPNQQEQNNLDQSQQA</sequence>
<reference evidence="1 2" key="1">
    <citation type="journal article" date="2016" name="Sci. Rep.">
        <title>Complete genome sequence and transcriptomic analysis of a novel marine strain Bacillus weihaiensis reveals the mechanism of brown algae degradation.</title>
        <authorList>
            <person name="Zhu Y."/>
            <person name="Chen P."/>
            <person name="Bao Y."/>
            <person name="Men Y."/>
            <person name="Zeng Y."/>
            <person name="Yang J."/>
            <person name="Sun J."/>
            <person name="Sun Y."/>
        </authorList>
    </citation>
    <scope>NUCLEOTIDE SEQUENCE [LARGE SCALE GENOMIC DNA]</scope>
    <source>
        <strain evidence="1 2">Alg07</strain>
    </source>
</reference>
<dbReference type="KEGG" id="bwh:A9C19_20035"/>
<dbReference type="NCBIfam" id="TIGR02841">
    <property type="entry name" value="spore_YyaC"/>
    <property type="match status" value="1"/>
</dbReference>
<dbReference type="Proteomes" id="UP000181936">
    <property type="component" value="Chromosome"/>
</dbReference>
<dbReference type="InterPro" id="IPR023430">
    <property type="entry name" value="Pept_HybD-like_dom_sf"/>
</dbReference>
<evidence type="ECO:0000313" key="2">
    <source>
        <dbReference type="Proteomes" id="UP000181936"/>
    </source>
</evidence>
<dbReference type="Pfam" id="PF06866">
    <property type="entry name" value="DUF1256"/>
    <property type="match status" value="1"/>
</dbReference>
<dbReference type="GO" id="GO:0008233">
    <property type="term" value="F:peptidase activity"/>
    <property type="evidence" value="ECO:0007669"/>
    <property type="project" value="UniProtKB-KW"/>
</dbReference>
<dbReference type="EMBL" id="CP016020">
    <property type="protein sequence ID" value="APH06785.1"/>
    <property type="molecule type" value="Genomic_DNA"/>
</dbReference>
<keyword evidence="1" id="KW-0645">Protease</keyword>
<accession>A0A1L3MWR7</accession>
<dbReference type="STRING" id="1547283.A9C19_20035"/>
<dbReference type="InterPro" id="IPR009665">
    <property type="entry name" value="YyaC"/>
</dbReference>
<name>A0A1L3MWR7_9BACI</name>
<dbReference type="GO" id="GO:0006508">
    <property type="term" value="P:proteolysis"/>
    <property type="evidence" value="ECO:0007669"/>
    <property type="project" value="UniProtKB-KW"/>
</dbReference>
<keyword evidence="2" id="KW-1185">Reference proteome</keyword>
<proteinExistence type="predicted"/>
<evidence type="ECO:0000313" key="1">
    <source>
        <dbReference type="EMBL" id="APH06785.1"/>
    </source>
</evidence>
<dbReference type="SUPFAM" id="SSF53163">
    <property type="entry name" value="HybD-like"/>
    <property type="match status" value="1"/>
</dbReference>
<gene>
    <name evidence="1" type="ORF">A9C19_20035</name>
</gene>